<dbReference type="EMBL" id="MAVT02002211">
    <property type="protein sequence ID" value="POS69509.1"/>
    <property type="molecule type" value="Genomic_DNA"/>
</dbReference>
<reference evidence="3" key="1">
    <citation type="submission" date="2017-09" db="EMBL/GenBank/DDBJ databases">
        <title>Polyketide synthases of a Diaporthe helianthi virulent isolate.</title>
        <authorList>
            <person name="Baroncelli R."/>
        </authorList>
    </citation>
    <scope>NUCLEOTIDE SEQUENCE [LARGE SCALE GENOMIC DNA]</scope>
    <source>
        <strain evidence="3">7/96</strain>
    </source>
</reference>
<dbReference type="PANTHER" id="PTHR38795">
    <property type="entry name" value="DUF6604 DOMAIN-CONTAINING PROTEIN"/>
    <property type="match status" value="1"/>
</dbReference>
<feature type="region of interest" description="Disordered" evidence="1">
    <location>
        <begin position="202"/>
        <end position="225"/>
    </location>
</feature>
<dbReference type="Pfam" id="PF20253">
    <property type="entry name" value="DUF6604"/>
    <property type="match status" value="1"/>
</dbReference>
<protein>
    <recommendedName>
        <fullName evidence="2">DUF6604 domain-containing protein</fullName>
    </recommendedName>
</protein>
<feature type="region of interest" description="Disordered" evidence="1">
    <location>
        <begin position="36"/>
        <end position="76"/>
    </location>
</feature>
<organism evidence="3 4">
    <name type="scientific">Diaporthe helianthi</name>
    <dbReference type="NCBI Taxonomy" id="158607"/>
    <lineage>
        <taxon>Eukaryota</taxon>
        <taxon>Fungi</taxon>
        <taxon>Dikarya</taxon>
        <taxon>Ascomycota</taxon>
        <taxon>Pezizomycotina</taxon>
        <taxon>Sordariomycetes</taxon>
        <taxon>Sordariomycetidae</taxon>
        <taxon>Diaporthales</taxon>
        <taxon>Diaporthaceae</taxon>
        <taxon>Diaporthe</taxon>
    </lineage>
</organism>
<dbReference type="InterPro" id="IPR046539">
    <property type="entry name" value="DUF6604"/>
</dbReference>
<dbReference type="InParanoid" id="A0A2P5HGX9"/>
<feature type="compositionally biased region" description="Basic and acidic residues" evidence="1">
    <location>
        <begin position="215"/>
        <end position="225"/>
    </location>
</feature>
<evidence type="ECO:0000256" key="1">
    <source>
        <dbReference type="SAM" id="MobiDB-lite"/>
    </source>
</evidence>
<dbReference type="OrthoDB" id="5238236at2759"/>
<dbReference type="PANTHER" id="PTHR38795:SF1">
    <property type="entry name" value="DUF6604 DOMAIN-CONTAINING PROTEIN"/>
    <property type="match status" value="1"/>
</dbReference>
<dbReference type="STRING" id="158607.A0A2P5HGX9"/>
<accession>A0A2P5HGX9</accession>
<feature type="compositionally biased region" description="Low complexity" evidence="1">
    <location>
        <begin position="205"/>
        <end position="214"/>
    </location>
</feature>
<evidence type="ECO:0000313" key="3">
    <source>
        <dbReference type="EMBL" id="POS69509.1"/>
    </source>
</evidence>
<comment type="caution">
    <text evidence="3">The sequence shown here is derived from an EMBL/GenBank/DDBJ whole genome shotgun (WGS) entry which is preliminary data.</text>
</comment>
<proteinExistence type="predicted"/>
<name>A0A2P5HGX9_DIAHE</name>
<evidence type="ECO:0000313" key="4">
    <source>
        <dbReference type="Proteomes" id="UP000094444"/>
    </source>
</evidence>
<sequence length="940" mass="105106">MLPATLSTKYGRYKSNQDDLATFLAVTGTLCGAPATLTKPLNPSSDDTKSARPKGKDRKLAKQRAAAGSIDQPTRQRAPKLALSSYVPLAEVIAKSSSVHGSIPKWIITVIDKIINDREDCFRHINGDDVAVFLAKGQQDGHIHPINVLARVRSILAPKHIRQVARAQNVNQPRTPTKKVLGEVSGNATAKKSANMFAELRLKSPESSPSSNSESSEHKSAVEAEDLEKADAWRTSLAPAQVFAAYPEASREEAWLALGSLRDEMLSIRRAVLKQWRGWKNGDIDLAAAAVTTNTAIDLVRSLEKQAKPVIESYTTSLDAKETQLPVYWYSLGTWIKDINDKTCGTNLYAPLLGTGTESHTDCPQDFSTPNSAKYGIDEYDEWLQDSQSFRWAYTLVQLYCMEFFTKVNPTYKRPPGSEPMRFGNGARPDDAKLFEQVRTCRGHDIQWLYELSFMGNYGVGPVFPFIDEVSRGFRIMHEDVDIKLWAVFGVQLFWDVNELLGVTNRAQPFQVLNSFLDGGLDLFEKAHTLYTSAIFVEPGEEVEDEPTGPSKTADMGHTVLMCLLPQRLDEEIENMGHTSYPNLNKCYLMTCHPILCGILLHAARLMQQECGIVAEKYTRSIMKMAHIYNACVSYNLLTACWYDLEYCMKELQGPNIFMLGKLPDNKTQDAFGKAFLFAAGGISLAYTAPDCRDRQGRRGQRFADEHFKFRKKGPGKALQKLGPVSLMFEDRFCRCGDRYELNEEDLQAITERAAAYKLEDIENRQNRSATNPKTSRSIAKKSKSVAQLLADLSLGLDQEVSLISFPYICLNVECAKVIWKTERLLLSMHPELHDSDSLPPSFGSMMLHFLTGDCDKLWIAAGEIHNYIGDDTPGTKNGSVGLAWMMENIRLAPSAGIADKMQEYKRREKDVVITTDVDSHVEEAVTCVQEKPHQKPKQC</sequence>
<feature type="compositionally biased region" description="Basic residues" evidence="1">
    <location>
        <begin position="51"/>
        <end position="62"/>
    </location>
</feature>
<dbReference type="Proteomes" id="UP000094444">
    <property type="component" value="Unassembled WGS sequence"/>
</dbReference>
<evidence type="ECO:0000259" key="2">
    <source>
        <dbReference type="Pfam" id="PF20253"/>
    </source>
</evidence>
<dbReference type="AlphaFoldDB" id="A0A2P5HGX9"/>
<gene>
    <name evidence="3" type="ORF">DHEL01_v212098</name>
</gene>
<feature type="domain" description="DUF6604" evidence="2">
    <location>
        <begin position="12"/>
        <end position="307"/>
    </location>
</feature>
<keyword evidence="4" id="KW-1185">Reference proteome</keyword>